<evidence type="ECO:0000256" key="7">
    <source>
        <dbReference type="ARBA" id="ARBA00022676"/>
    </source>
</evidence>
<keyword evidence="14" id="KW-0961">Cell wall biogenesis/degradation</keyword>
<dbReference type="GO" id="GO:0008658">
    <property type="term" value="F:penicillin binding"/>
    <property type="evidence" value="ECO:0007669"/>
    <property type="project" value="InterPro"/>
</dbReference>
<dbReference type="GO" id="GO:0071555">
    <property type="term" value="P:cell wall organization"/>
    <property type="evidence" value="ECO:0007669"/>
    <property type="project" value="UniProtKB-KW"/>
</dbReference>
<dbReference type="InterPro" id="IPR023346">
    <property type="entry name" value="Lysozyme-like_dom_sf"/>
</dbReference>
<comment type="similarity">
    <text evidence="2">In the C-terminal section; belongs to the transpeptidase family.</text>
</comment>
<dbReference type="EMBL" id="MFZT01000017">
    <property type="protein sequence ID" value="OGK31405.1"/>
    <property type="molecule type" value="Genomic_DNA"/>
</dbReference>
<evidence type="ECO:0000256" key="16">
    <source>
        <dbReference type="ARBA" id="ARBA00049902"/>
    </source>
</evidence>
<feature type="transmembrane region" description="Helical" evidence="18">
    <location>
        <begin position="26"/>
        <end position="49"/>
    </location>
</feature>
<comment type="caution">
    <text evidence="21">The sequence shown here is derived from an EMBL/GenBank/DDBJ whole genome shotgun (WGS) entry which is preliminary data.</text>
</comment>
<dbReference type="InterPro" id="IPR001460">
    <property type="entry name" value="PCN-bd_Tpept"/>
</dbReference>
<dbReference type="PANTHER" id="PTHR32282:SF11">
    <property type="entry name" value="PENICILLIN-BINDING PROTEIN 1B"/>
    <property type="match status" value="1"/>
</dbReference>
<evidence type="ECO:0000256" key="17">
    <source>
        <dbReference type="SAM" id="MobiDB-lite"/>
    </source>
</evidence>
<keyword evidence="12 18" id="KW-0472">Membrane</keyword>
<evidence type="ECO:0000256" key="5">
    <source>
        <dbReference type="ARBA" id="ARBA00022645"/>
    </source>
</evidence>
<keyword evidence="6" id="KW-0645">Protease</keyword>
<dbReference type="Pfam" id="PF00905">
    <property type="entry name" value="Transpeptidase"/>
    <property type="match status" value="1"/>
</dbReference>
<keyword evidence="5" id="KW-0121">Carboxypeptidase</keyword>
<evidence type="ECO:0000256" key="14">
    <source>
        <dbReference type="ARBA" id="ARBA00023316"/>
    </source>
</evidence>
<evidence type="ECO:0000256" key="8">
    <source>
        <dbReference type="ARBA" id="ARBA00022679"/>
    </source>
</evidence>
<dbReference type="InterPro" id="IPR036950">
    <property type="entry name" value="PBP_transglycosylase"/>
</dbReference>
<sequence>MQPLPPLKRVRRSKGFLPFKFHSSTLLLRWLMMGTAAALVLGIIVFIWLTHDLPSPGQIRRSSGFSTVFVDRNDKVLFEMFEDKNRIPVRIEDVPDDLKHAVIAIEDKNFYEHSGFSIWGYVRSLLKIATTGKLAGGSTLTQQLVKNVLLTRERTIGRKAKELVLSVEIERRFTKDEILEMYLNESPFGGTFWGAESAAKGYFDKNVKDLNLVESAIIAGLPQRPSVYSPIMGTPGAYKGRTKDVLRRMREDGYITREKEKKALADLESVVFKKNALPIEAPQFVFYVRDLVAERFGTKVLDEGITVKTTLDLKIQKSAQEIAYSEIQKIKSLHATNTGIVALDSKNAHILAMVGSYDYTDKDFGQYNVALARRQPGSAVKPFTYATALQQGYTAGSLVMDVPTEFPNQGGKSYNPVNYDGKFRGPVQYRFTLANSLNVPAVKVLARVGIRNMMQTAFDMGVRDFEPTPERIKQVGLSITLGGGETTLLDLTNAFSTFAREGQALEPQAILEIRDHKGKVLYKAKEEKPKRVLPEGIAFIISHILSDNNARFDAFGTSSFLNIPGRTVAVKTGTTNDKKDNWALGYTNDVTVGVWVGNNDNTPMNPKIASGLTGASPIWNSVMRKLFNDGYKDGIMDKPDDVEALQIDALLGGLPIDGFPTRSEYFIKGTEPTDTSPMYKTLKLSKSDSSRLANDVEIKSGDYEEKKFIVITEEDPISTDGKNRWQEAINAWAVGQSDERYKAPTETSQAKSDEIIINFKEPDDEKRVDSNDVRVRAKITSLRTVKKAQLLVNEVIVREWQEDKREVNETLNLPDGVYTVRIKVETDGGNQRDNRVRIGVNRDWDESEEPTEIPSPSLIPTL</sequence>
<evidence type="ECO:0000256" key="2">
    <source>
        <dbReference type="ARBA" id="ARBA00007090"/>
    </source>
</evidence>
<keyword evidence="7" id="KW-0328">Glycosyltransferase</keyword>
<evidence type="ECO:0000256" key="18">
    <source>
        <dbReference type="SAM" id="Phobius"/>
    </source>
</evidence>
<dbReference type="InterPro" id="IPR001264">
    <property type="entry name" value="Glyco_trans_51"/>
</dbReference>
<keyword evidence="8" id="KW-0808">Transferase</keyword>
<dbReference type="Gene3D" id="1.10.3810.10">
    <property type="entry name" value="Biosynthetic peptidoglycan transglycosylase-like"/>
    <property type="match status" value="1"/>
</dbReference>
<gene>
    <name evidence="21" type="ORF">A3D08_03485</name>
</gene>
<keyword evidence="13" id="KW-0511">Multifunctional enzyme</keyword>
<keyword evidence="18" id="KW-1133">Transmembrane helix</keyword>
<feature type="compositionally biased region" description="Low complexity" evidence="17">
    <location>
        <begin position="852"/>
        <end position="862"/>
    </location>
</feature>
<dbReference type="GO" id="GO:0005886">
    <property type="term" value="C:plasma membrane"/>
    <property type="evidence" value="ECO:0007669"/>
    <property type="project" value="UniProtKB-SubCell"/>
</dbReference>
<evidence type="ECO:0000256" key="6">
    <source>
        <dbReference type="ARBA" id="ARBA00022670"/>
    </source>
</evidence>
<comment type="similarity">
    <text evidence="3">In the N-terminal section; belongs to the glycosyltransferase 51 family.</text>
</comment>
<dbReference type="GO" id="GO:0008955">
    <property type="term" value="F:peptidoglycan glycosyltransferase activity"/>
    <property type="evidence" value="ECO:0007669"/>
    <property type="project" value="UniProtKB-EC"/>
</dbReference>
<dbReference type="PANTHER" id="PTHR32282">
    <property type="entry name" value="BINDING PROTEIN TRANSPEPTIDASE, PUTATIVE-RELATED"/>
    <property type="match status" value="1"/>
</dbReference>
<evidence type="ECO:0000256" key="9">
    <source>
        <dbReference type="ARBA" id="ARBA00022801"/>
    </source>
</evidence>
<reference evidence="21 22" key="1">
    <citation type="journal article" date="2016" name="Nat. Commun.">
        <title>Thousands of microbial genomes shed light on interconnected biogeochemical processes in an aquifer system.</title>
        <authorList>
            <person name="Anantharaman K."/>
            <person name="Brown C.T."/>
            <person name="Hug L.A."/>
            <person name="Sharon I."/>
            <person name="Castelle C.J."/>
            <person name="Probst A.J."/>
            <person name="Thomas B.C."/>
            <person name="Singh A."/>
            <person name="Wilkins M.J."/>
            <person name="Karaoz U."/>
            <person name="Brodie E.L."/>
            <person name="Williams K.H."/>
            <person name="Hubbard S.S."/>
            <person name="Banfield J.F."/>
        </authorList>
    </citation>
    <scope>NUCLEOTIDE SEQUENCE [LARGE SCALE GENOMIC DNA]</scope>
</reference>
<evidence type="ECO:0000256" key="1">
    <source>
        <dbReference type="ARBA" id="ARBA00004236"/>
    </source>
</evidence>
<proteinExistence type="inferred from homology"/>
<evidence type="ECO:0000259" key="19">
    <source>
        <dbReference type="Pfam" id="PF00905"/>
    </source>
</evidence>
<dbReference type="InterPro" id="IPR012338">
    <property type="entry name" value="Beta-lactam/transpept-like"/>
</dbReference>
<dbReference type="FunFam" id="1.10.3810.10:FF:000001">
    <property type="entry name" value="Penicillin-binding protein 1A"/>
    <property type="match status" value="1"/>
</dbReference>
<feature type="domain" description="Glycosyl transferase family 51" evidence="20">
    <location>
        <begin position="78"/>
        <end position="249"/>
    </location>
</feature>
<evidence type="ECO:0000256" key="3">
    <source>
        <dbReference type="ARBA" id="ARBA00007739"/>
    </source>
</evidence>
<comment type="subcellular location">
    <subcellularLocation>
        <location evidence="1">Cell membrane</location>
    </subcellularLocation>
</comment>
<evidence type="ECO:0000256" key="13">
    <source>
        <dbReference type="ARBA" id="ARBA00023268"/>
    </source>
</evidence>
<dbReference type="SUPFAM" id="SSF53955">
    <property type="entry name" value="Lysozyme-like"/>
    <property type="match status" value="1"/>
</dbReference>
<organism evidence="21 22">
    <name type="scientific">Candidatus Roizmanbacteria bacterium RIFCSPHIGHO2_02_FULL_43_11</name>
    <dbReference type="NCBI Taxonomy" id="1802043"/>
    <lineage>
        <taxon>Bacteria</taxon>
        <taxon>Candidatus Roizmaniibacteriota</taxon>
    </lineage>
</organism>
<accession>A0A1F7HJY2</accession>
<keyword evidence="11" id="KW-0573">Peptidoglycan synthesis</keyword>
<keyword evidence="10" id="KW-0133">Cell shape</keyword>
<dbReference type="AlphaFoldDB" id="A0A1F7HJY2"/>
<evidence type="ECO:0000256" key="10">
    <source>
        <dbReference type="ARBA" id="ARBA00022960"/>
    </source>
</evidence>
<dbReference type="Proteomes" id="UP000178098">
    <property type="component" value="Unassembled WGS sequence"/>
</dbReference>
<feature type="region of interest" description="Disordered" evidence="17">
    <location>
        <begin position="840"/>
        <end position="862"/>
    </location>
</feature>
<dbReference type="SUPFAM" id="SSF56601">
    <property type="entry name" value="beta-lactamase/transpeptidase-like"/>
    <property type="match status" value="1"/>
</dbReference>
<evidence type="ECO:0000256" key="11">
    <source>
        <dbReference type="ARBA" id="ARBA00022984"/>
    </source>
</evidence>
<keyword evidence="18" id="KW-0812">Transmembrane</keyword>
<evidence type="ECO:0000259" key="20">
    <source>
        <dbReference type="Pfam" id="PF00912"/>
    </source>
</evidence>
<keyword evidence="4" id="KW-1003">Cell membrane</keyword>
<evidence type="ECO:0000256" key="15">
    <source>
        <dbReference type="ARBA" id="ARBA00034000"/>
    </source>
</evidence>
<evidence type="ECO:0000256" key="12">
    <source>
        <dbReference type="ARBA" id="ARBA00023136"/>
    </source>
</evidence>
<protein>
    <submittedName>
        <fullName evidence="21">Uncharacterized protein</fullName>
    </submittedName>
</protein>
<keyword evidence="9" id="KW-0378">Hydrolase</keyword>
<comment type="catalytic activity">
    <reaction evidence="16">
        <text>[GlcNAc-(1-&gt;4)-Mur2Ac(oyl-L-Ala-gamma-D-Glu-L-Lys-D-Ala-D-Ala)](n)-di-trans,octa-cis-undecaprenyl diphosphate + beta-D-GlcNAc-(1-&gt;4)-Mur2Ac(oyl-L-Ala-gamma-D-Glu-L-Lys-D-Ala-D-Ala)-di-trans,octa-cis-undecaprenyl diphosphate = [GlcNAc-(1-&gt;4)-Mur2Ac(oyl-L-Ala-gamma-D-Glu-L-Lys-D-Ala-D-Ala)](n+1)-di-trans,octa-cis-undecaprenyl diphosphate + di-trans,octa-cis-undecaprenyl diphosphate + H(+)</text>
        <dbReference type="Rhea" id="RHEA:23708"/>
        <dbReference type="Rhea" id="RHEA-COMP:9602"/>
        <dbReference type="Rhea" id="RHEA-COMP:9603"/>
        <dbReference type="ChEBI" id="CHEBI:15378"/>
        <dbReference type="ChEBI" id="CHEBI:58405"/>
        <dbReference type="ChEBI" id="CHEBI:60033"/>
        <dbReference type="ChEBI" id="CHEBI:78435"/>
        <dbReference type="EC" id="2.4.99.28"/>
    </reaction>
</comment>
<dbReference type="GO" id="GO:0009252">
    <property type="term" value="P:peptidoglycan biosynthetic process"/>
    <property type="evidence" value="ECO:0007669"/>
    <property type="project" value="UniProtKB-KW"/>
</dbReference>
<evidence type="ECO:0000313" key="21">
    <source>
        <dbReference type="EMBL" id="OGK31405.1"/>
    </source>
</evidence>
<feature type="domain" description="Penicillin-binding protein transpeptidase" evidence="19">
    <location>
        <begin position="339"/>
        <end position="602"/>
    </location>
</feature>
<dbReference type="GO" id="GO:0030288">
    <property type="term" value="C:outer membrane-bounded periplasmic space"/>
    <property type="evidence" value="ECO:0007669"/>
    <property type="project" value="TreeGrafter"/>
</dbReference>
<evidence type="ECO:0000256" key="4">
    <source>
        <dbReference type="ARBA" id="ARBA00022475"/>
    </source>
</evidence>
<evidence type="ECO:0000313" key="22">
    <source>
        <dbReference type="Proteomes" id="UP000178098"/>
    </source>
</evidence>
<comment type="catalytic activity">
    <reaction evidence="15">
        <text>Preferential cleavage: (Ac)2-L-Lys-D-Ala-|-D-Ala. Also transpeptidation of peptidyl-alanyl moieties that are N-acyl substituents of D-alanine.</text>
        <dbReference type="EC" id="3.4.16.4"/>
    </reaction>
</comment>
<dbReference type="Pfam" id="PF00912">
    <property type="entry name" value="Transgly"/>
    <property type="match status" value="1"/>
</dbReference>
<dbReference type="GO" id="GO:0008360">
    <property type="term" value="P:regulation of cell shape"/>
    <property type="evidence" value="ECO:0007669"/>
    <property type="project" value="UniProtKB-KW"/>
</dbReference>
<dbReference type="InterPro" id="IPR050396">
    <property type="entry name" value="Glycosyltr_51/Transpeptidase"/>
</dbReference>
<name>A0A1F7HJY2_9BACT</name>
<dbReference type="GO" id="GO:0009002">
    <property type="term" value="F:serine-type D-Ala-D-Ala carboxypeptidase activity"/>
    <property type="evidence" value="ECO:0007669"/>
    <property type="project" value="UniProtKB-EC"/>
</dbReference>
<dbReference type="GO" id="GO:0006508">
    <property type="term" value="P:proteolysis"/>
    <property type="evidence" value="ECO:0007669"/>
    <property type="project" value="UniProtKB-KW"/>
</dbReference>
<dbReference type="Gene3D" id="3.40.710.10">
    <property type="entry name" value="DD-peptidase/beta-lactamase superfamily"/>
    <property type="match status" value="1"/>
</dbReference>